<name>A0A1W1CBD2_9ZZZZ</name>
<dbReference type="SUPFAM" id="SSF56925">
    <property type="entry name" value="OMPA-like"/>
    <property type="match status" value="1"/>
</dbReference>
<protein>
    <recommendedName>
        <fullName evidence="2">Outer membrane protein beta-barrel domain-containing protein</fullName>
    </recommendedName>
</protein>
<dbReference type="InterPro" id="IPR011250">
    <property type="entry name" value="OMP/PagP_B-barrel"/>
</dbReference>
<dbReference type="EMBL" id="FPHH01000069">
    <property type="protein sequence ID" value="SFV63011.1"/>
    <property type="molecule type" value="Genomic_DNA"/>
</dbReference>
<dbReference type="Gene3D" id="2.40.160.20">
    <property type="match status" value="1"/>
</dbReference>
<gene>
    <name evidence="1" type="ORF">MNB_SM-5-788</name>
</gene>
<evidence type="ECO:0008006" key="2">
    <source>
        <dbReference type="Google" id="ProtNLM"/>
    </source>
</evidence>
<evidence type="ECO:0000313" key="1">
    <source>
        <dbReference type="EMBL" id="SFV63011.1"/>
    </source>
</evidence>
<dbReference type="AlphaFoldDB" id="A0A1W1CBD2"/>
<accession>A0A1W1CBD2</accession>
<sequence>MKLFKTIVFIGLFSLPLFAQRIIITKTAYERNLDVINAKLHSIHVKMYVKKKGRFYFIYTKEYANKEIAEEKLQEIQRLFPYAKIILPLKVTKEEKPKKTVSREQKESRKWIVGFGVGSNSISGDVGGRKTHSNGDMSYRVKAGYFFKEYLLATLSYSSVSADKQTIADSYFTMDYYYNMTQNSNLFVGALLGYSQLSVDLPHATPSQSTLYGFEAGVSYDIFGYIPLSLTWQSLFLDHTITITSATQKIDMHTTSQNIIELGIAYKF</sequence>
<reference evidence="1" key="1">
    <citation type="submission" date="2016-10" db="EMBL/GenBank/DDBJ databases">
        <authorList>
            <person name="de Groot N.N."/>
        </authorList>
    </citation>
    <scope>NUCLEOTIDE SEQUENCE</scope>
</reference>
<proteinExistence type="predicted"/>
<organism evidence="1">
    <name type="scientific">hydrothermal vent metagenome</name>
    <dbReference type="NCBI Taxonomy" id="652676"/>
    <lineage>
        <taxon>unclassified sequences</taxon>
        <taxon>metagenomes</taxon>
        <taxon>ecological metagenomes</taxon>
    </lineage>
</organism>